<comment type="caution">
    <text evidence="1">The sequence shown here is derived from an EMBL/GenBank/DDBJ whole genome shotgun (WGS) entry which is preliminary data.</text>
</comment>
<protein>
    <submittedName>
        <fullName evidence="1">Uncharacterized protein</fullName>
    </submittedName>
</protein>
<evidence type="ECO:0000313" key="1">
    <source>
        <dbReference type="EMBL" id="TWI54620.1"/>
    </source>
</evidence>
<reference evidence="1 2" key="1">
    <citation type="journal article" date="2015" name="Stand. Genomic Sci.">
        <title>Genomic Encyclopedia of Bacterial and Archaeal Type Strains, Phase III: the genomes of soil and plant-associated and newly described type strains.</title>
        <authorList>
            <person name="Whitman W.B."/>
            <person name="Woyke T."/>
            <person name="Klenk H.P."/>
            <person name="Zhou Y."/>
            <person name="Lilburn T.G."/>
            <person name="Beck B.J."/>
            <person name="De Vos P."/>
            <person name="Vandamme P."/>
            <person name="Eisen J.A."/>
            <person name="Garrity G."/>
            <person name="Hugenholtz P."/>
            <person name="Kyrpides N.C."/>
        </authorList>
    </citation>
    <scope>NUCLEOTIDE SEQUENCE [LARGE SCALE GENOMIC DNA]</scope>
    <source>
        <strain evidence="1 2">CGMCC 1.10116</strain>
    </source>
</reference>
<evidence type="ECO:0000313" key="2">
    <source>
        <dbReference type="Proteomes" id="UP000315711"/>
    </source>
</evidence>
<sequence>MNVRTELFKWLNEQTDLSSSQVDLVDGFVFMLRKMKQHGSIRLIDDRQIHPRFWRTHDRTFGYQLMGKKSKQKRAHLYQFYIDIAFTEQLVQQSGNKVMLTDAGNDYLSQKRDYQLDLLFSHIW</sequence>
<dbReference type="AlphaFoldDB" id="A0A562QEL7"/>
<dbReference type="EMBL" id="VLKZ01000008">
    <property type="protein sequence ID" value="TWI54620.1"/>
    <property type="molecule type" value="Genomic_DNA"/>
</dbReference>
<dbReference type="RefSeq" id="WP_242009836.1">
    <property type="nucleotide sequence ID" value="NZ_VLKZ01000008.1"/>
</dbReference>
<name>A0A562QEL7_9BACI</name>
<accession>A0A562QEL7</accession>
<keyword evidence="2" id="KW-1185">Reference proteome</keyword>
<gene>
    <name evidence="1" type="ORF">IQ10_02842</name>
</gene>
<dbReference type="Proteomes" id="UP000315711">
    <property type="component" value="Unassembled WGS sequence"/>
</dbReference>
<organism evidence="1 2">
    <name type="scientific">Halalkalibacter nanhaiisediminis</name>
    <dbReference type="NCBI Taxonomy" id="688079"/>
    <lineage>
        <taxon>Bacteria</taxon>
        <taxon>Bacillati</taxon>
        <taxon>Bacillota</taxon>
        <taxon>Bacilli</taxon>
        <taxon>Bacillales</taxon>
        <taxon>Bacillaceae</taxon>
        <taxon>Halalkalibacter</taxon>
    </lineage>
</organism>
<proteinExistence type="predicted"/>